<dbReference type="InterPro" id="IPR047798">
    <property type="entry name" value="BPSS1780-like"/>
</dbReference>
<protein>
    <submittedName>
        <fullName evidence="1">Uncharacterized protein</fullName>
    </submittedName>
</protein>
<dbReference type="GeneID" id="61525208"/>
<sequence length="266" mass="28915">MQLIEVSGKQGYVWLRQGAWLFRKNPIGFLLLLFIYLFAVNLLMLVAAPIGVFAILLVNPAIFVGFMSACRDTVAGKRVGPASLVAGFRSYGKDAMRGLLKLGGIYGALVLVVSGILMTMVDTDTLMAVFSDKPPTTEAIRELYLTMVMGAVLYIPVAVLFWFAPLLVAWHGVPVGKALFFSWMAVWRNRAAFILYGALVGILLIAIPLFIDAAFASSDANNIAPIIATPYRILVMAVLYCSFYATYRGCFNVTQAAGQTTTDTTA</sequence>
<evidence type="ECO:0000313" key="1">
    <source>
        <dbReference type="EMBL" id="ANJ71719.1"/>
    </source>
</evidence>
<dbReference type="STRING" id="190721.ACS15_0935"/>
<dbReference type="Proteomes" id="UP000078572">
    <property type="component" value="Chromosome 1"/>
</dbReference>
<dbReference type="OrthoDB" id="5298483at2"/>
<dbReference type="NCBIfam" id="NF041043">
    <property type="entry name" value="BPSS1780_fam"/>
    <property type="match status" value="1"/>
</dbReference>
<proteinExistence type="predicted"/>
<name>A0A191ZUE4_9RALS</name>
<keyword evidence="2" id="KW-1185">Reference proteome</keyword>
<accession>A0A191ZUE4</accession>
<gene>
    <name evidence="1" type="ORF">A9Y76_04175</name>
</gene>
<organism evidence="1 2">
    <name type="scientific">Ralstonia insidiosa</name>
    <dbReference type="NCBI Taxonomy" id="190721"/>
    <lineage>
        <taxon>Bacteria</taxon>
        <taxon>Pseudomonadati</taxon>
        <taxon>Pseudomonadota</taxon>
        <taxon>Betaproteobacteria</taxon>
        <taxon>Burkholderiales</taxon>
        <taxon>Burkholderiaceae</taxon>
        <taxon>Ralstonia</taxon>
    </lineage>
</organism>
<evidence type="ECO:0000313" key="2">
    <source>
        <dbReference type="Proteomes" id="UP000078572"/>
    </source>
</evidence>
<dbReference type="AlphaFoldDB" id="A0A191ZUE4"/>
<dbReference type="RefSeq" id="WP_064802233.1">
    <property type="nucleotide sequence ID" value="NZ_CP016022.1"/>
</dbReference>
<dbReference type="EMBL" id="CP016022">
    <property type="protein sequence ID" value="ANJ71719.1"/>
    <property type="molecule type" value="Genomic_DNA"/>
</dbReference>
<reference evidence="2" key="1">
    <citation type="submission" date="2016-06" db="EMBL/GenBank/DDBJ databases">
        <authorList>
            <person name="Xu Y."/>
            <person name="Nagy A."/>
            <person name="Yan X."/>
            <person name="Kim S.W."/>
            <person name="Haley B."/>
            <person name="Liu N.T."/>
            <person name="Nou X."/>
        </authorList>
    </citation>
    <scope>NUCLEOTIDE SEQUENCE [LARGE SCALE GENOMIC DNA]</scope>
    <source>
        <strain evidence="2">ATCC 49129</strain>
    </source>
</reference>